<evidence type="ECO:0000313" key="3">
    <source>
        <dbReference type="EMBL" id="CUN40539.1"/>
    </source>
</evidence>
<reference evidence="3 4" key="1">
    <citation type="submission" date="2015-09" db="EMBL/GenBank/DDBJ databases">
        <authorList>
            <consortium name="Pathogen Informatics"/>
        </authorList>
    </citation>
    <scope>NUCLEOTIDE SEQUENCE [LARGE SCALE GENOMIC DNA]</scope>
    <source>
        <strain evidence="3 4">2789STDY5608824</strain>
    </source>
</reference>
<evidence type="ECO:0000313" key="4">
    <source>
        <dbReference type="Proteomes" id="UP000095647"/>
    </source>
</evidence>
<feature type="compositionally biased region" description="Basic and acidic residues" evidence="1">
    <location>
        <begin position="439"/>
        <end position="451"/>
    </location>
</feature>
<dbReference type="InterPro" id="IPR005094">
    <property type="entry name" value="Endonuclease_MobA/VirD2"/>
</dbReference>
<dbReference type="AlphaFoldDB" id="A0A173WLU0"/>
<name>A0A173WLU0_BIFAD</name>
<dbReference type="Pfam" id="PF03432">
    <property type="entry name" value="Relaxase"/>
    <property type="match status" value="1"/>
</dbReference>
<feature type="region of interest" description="Disordered" evidence="1">
    <location>
        <begin position="426"/>
        <end position="451"/>
    </location>
</feature>
<organism evidence="3 4">
    <name type="scientific">Bifidobacterium adolescentis</name>
    <dbReference type="NCBI Taxonomy" id="1680"/>
    <lineage>
        <taxon>Bacteria</taxon>
        <taxon>Bacillati</taxon>
        <taxon>Actinomycetota</taxon>
        <taxon>Actinomycetes</taxon>
        <taxon>Bifidobacteriales</taxon>
        <taxon>Bifidobacteriaceae</taxon>
        <taxon>Bifidobacterium</taxon>
    </lineage>
</organism>
<proteinExistence type="predicted"/>
<feature type="domain" description="MobA/VirD2-like nuclease" evidence="2">
    <location>
        <begin position="89"/>
        <end position="183"/>
    </location>
</feature>
<accession>A0A173WLU0</accession>
<sequence length="451" mass="51448">MIPKISRGSDPAGLVKYLFGKGRHNEHANQHLVACSDDLLDSFGFDGHPDESYAKIGERFDRRYRIRERKGDPFPRDRRGRLNPGGEHGKDRVWHCSLSIKAGQGILTDGQWEAIVRDYLERMGILDGDAPAGVTWLAVHHGLSRNGNDHVHVMVQLATDDGWINTYNDMKAAQRSCRGMERKRPELVEIGRSNTESQVRYKYAEWRRWAEWKAQEDYDGPLPWHALDGDERVRRIAAVAAETMPKQHVGRVVEACAKASRSEDEFIRRVRREGFSIDPHLRKGAARDSFDSPDQVVGYRITWRSRDGWTERFNATDLGADMRLKELRNGWTHDARSESLAVQEWRASMENRPPFLADGLERRPANLSTHDMERLIDEAFHVAVNVRRGEGDPEAYDEALREGLRVFDRLSERYGLGDGFSAEIMKDELSAETPDAIGDDGRDENGKAHKP</sequence>
<dbReference type="RefSeq" id="WP_003810475.1">
    <property type="nucleotide sequence ID" value="NZ_CYYI01000001.1"/>
</dbReference>
<gene>
    <name evidence="3" type="ORF">ERS852382_00303</name>
</gene>
<dbReference type="EMBL" id="CYYI01000001">
    <property type="protein sequence ID" value="CUN40539.1"/>
    <property type="molecule type" value="Genomic_DNA"/>
</dbReference>
<evidence type="ECO:0000259" key="2">
    <source>
        <dbReference type="Pfam" id="PF03432"/>
    </source>
</evidence>
<dbReference type="Proteomes" id="UP000095647">
    <property type="component" value="Unassembled WGS sequence"/>
</dbReference>
<evidence type="ECO:0000256" key="1">
    <source>
        <dbReference type="SAM" id="MobiDB-lite"/>
    </source>
</evidence>
<protein>
    <recommendedName>
        <fullName evidence="2">MobA/VirD2-like nuclease domain-containing protein</fullName>
    </recommendedName>
</protein>